<feature type="compositionally biased region" description="Low complexity" evidence="2">
    <location>
        <begin position="133"/>
        <end position="143"/>
    </location>
</feature>
<feature type="region of interest" description="Disordered" evidence="2">
    <location>
        <begin position="114"/>
        <end position="158"/>
    </location>
</feature>
<accession>A0ABV3QKK4</accession>
<protein>
    <submittedName>
        <fullName evidence="4">Acetate kinase</fullName>
    </submittedName>
</protein>
<keyword evidence="4" id="KW-0418">Kinase</keyword>
<feature type="signal peptide" evidence="3">
    <location>
        <begin position="1"/>
        <end position="26"/>
    </location>
</feature>
<feature type="chain" id="PRO_5047537345" evidence="3">
    <location>
        <begin position="27"/>
        <end position="473"/>
    </location>
</feature>
<gene>
    <name evidence="4" type="ORF">ABQJ56_02240</name>
</gene>
<feature type="region of interest" description="Disordered" evidence="2">
    <location>
        <begin position="28"/>
        <end position="55"/>
    </location>
</feature>
<dbReference type="Proteomes" id="UP001556170">
    <property type="component" value="Unassembled WGS sequence"/>
</dbReference>
<keyword evidence="3" id="KW-0732">Signal</keyword>
<evidence type="ECO:0000256" key="1">
    <source>
        <dbReference type="SAM" id="Coils"/>
    </source>
</evidence>
<proteinExistence type="predicted"/>
<keyword evidence="4" id="KW-0808">Transferase</keyword>
<sequence>MERKRRQWACAASCAGLMVFGGWAGAQEVSPPAAPAEAGHGDSAPALPAAPAPAVSSATIRQRLQQQDAQIDAMRRQIDAQVAQLKLMRQQLAQQAADYASLRHAVGMRELDRQRGGNLQAAGASSPTQPMPAASAAQTVTAANPPEVGQAPPKDTRPPEVAPISNQPGVLTPRHSFVLEPSYQFGYSAANQVDLVGYTVIPAILIGLIDIRTVRTTSHTVTLTGRYGLTNRLELEVRVPYVWEGSNIVSREVFTGTATNNVLSSSGSGIGDIEATARYQFNDGGADKPYYIGWLRFKSRTGEDPFEVRTDCQTRCVENATGTGLPLELPTGSGFYSLQPGLTWLLPSDPVVIFGNLSYMYNFERHNVSENLVVGKEFIGNVKVGNVADASIGVGFAMNDKVSLSLGYDQSFIGVTREAGSKVPGSTKIWLGSLLVGGSYRVDPKRTLNFTLGVGVTRDTPDVLMTVRVPMAY</sequence>
<evidence type="ECO:0000313" key="5">
    <source>
        <dbReference type="Proteomes" id="UP001556170"/>
    </source>
</evidence>
<comment type="caution">
    <text evidence="4">The sequence shown here is derived from an EMBL/GenBank/DDBJ whole genome shotgun (WGS) entry which is preliminary data.</text>
</comment>
<dbReference type="RefSeq" id="WP_367843367.1">
    <property type="nucleotide sequence ID" value="NZ_JBFOHL010000002.1"/>
</dbReference>
<keyword evidence="5" id="KW-1185">Reference proteome</keyword>
<reference evidence="4 5" key="1">
    <citation type="submission" date="2024-06" db="EMBL/GenBank/DDBJ databases">
        <authorList>
            <person name="Woo H."/>
        </authorList>
    </citation>
    <scope>NUCLEOTIDE SEQUENCE [LARGE SCALE GENOMIC DNA]</scope>
    <source>
        <strain evidence="4 5">S2-g</strain>
    </source>
</reference>
<feature type="compositionally biased region" description="Low complexity" evidence="2">
    <location>
        <begin position="43"/>
        <end position="55"/>
    </location>
</feature>
<evidence type="ECO:0000256" key="2">
    <source>
        <dbReference type="SAM" id="MobiDB-lite"/>
    </source>
</evidence>
<dbReference type="GO" id="GO:0016301">
    <property type="term" value="F:kinase activity"/>
    <property type="evidence" value="ECO:0007669"/>
    <property type="project" value="UniProtKB-KW"/>
</dbReference>
<evidence type="ECO:0000313" key="4">
    <source>
        <dbReference type="EMBL" id="MEW9623052.1"/>
    </source>
</evidence>
<feature type="coiled-coil region" evidence="1">
    <location>
        <begin position="57"/>
        <end position="95"/>
    </location>
</feature>
<organism evidence="4 5">
    <name type="scientific">Rhodanobacter geophilus</name>
    <dbReference type="NCBI Taxonomy" id="3162488"/>
    <lineage>
        <taxon>Bacteria</taxon>
        <taxon>Pseudomonadati</taxon>
        <taxon>Pseudomonadota</taxon>
        <taxon>Gammaproteobacteria</taxon>
        <taxon>Lysobacterales</taxon>
        <taxon>Rhodanobacteraceae</taxon>
        <taxon>Rhodanobacter</taxon>
    </lineage>
</organism>
<keyword evidence="1" id="KW-0175">Coiled coil</keyword>
<dbReference type="EMBL" id="JBFOHL010000002">
    <property type="protein sequence ID" value="MEW9623052.1"/>
    <property type="molecule type" value="Genomic_DNA"/>
</dbReference>
<evidence type="ECO:0000256" key="3">
    <source>
        <dbReference type="SAM" id="SignalP"/>
    </source>
</evidence>
<name>A0ABV3QKK4_9GAMM</name>